<evidence type="ECO:0000313" key="3">
    <source>
        <dbReference type="Proteomes" id="UP000664844"/>
    </source>
</evidence>
<feature type="compositionally biased region" description="Gly residues" evidence="1">
    <location>
        <begin position="74"/>
        <end position="88"/>
    </location>
</feature>
<gene>
    <name evidence="2" type="ORF">J0895_21940</name>
</gene>
<protein>
    <submittedName>
        <fullName evidence="2">Uncharacterized protein</fullName>
    </submittedName>
</protein>
<name>A0ABS3FX29_9CYAN</name>
<feature type="compositionally biased region" description="Low complexity" evidence="1">
    <location>
        <begin position="57"/>
        <end position="73"/>
    </location>
</feature>
<sequence length="88" mass="9155">MECAICQELTITRTEQVIQQPTICNTGSQEIRDRCHCCGNESTQSIILPALPPPSPVYSSSSQSSSTSSNSSDFGGGKSGGGGAGEDW</sequence>
<feature type="region of interest" description="Disordered" evidence="1">
    <location>
        <begin position="49"/>
        <end position="88"/>
    </location>
</feature>
<proteinExistence type="predicted"/>
<keyword evidence="3" id="KW-1185">Reference proteome</keyword>
<reference evidence="2 3" key="1">
    <citation type="submission" date="2021-03" db="EMBL/GenBank/DDBJ databases">
        <title>Metabolic Capacity of the Antarctic Cyanobacterium Phormidium pseudopriestleyi that Sustains Oxygenic Photosynthesis in the Presence of Hydrogen Sulfide.</title>
        <authorList>
            <person name="Lumian J.E."/>
            <person name="Jungblut A.D."/>
            <person name="Dillon M.L."/>
            <person name="Hawes I."/>
            <person name="Doran P.T."/>
            <person name="Mackey T.J."/>
            <person name="Dick G.J."/>
            <person name="Grettenberger C.L."/>
            <person name="Sumner D.Y."/>
        </authorList>
    </citation>
    <scope>NUCLEOTIDE SEQUENCE [LARGE SCALE GENOMIC DNA]</scope>
    <source>
        <strain evidence="2 3">FRX01</strain>
    </source>
</reference>
<organism evidence="2 3">
    <name type="scientific">Phormidium pseudopriestleyi FRX01</name>
    <dbReference type="NCBI Taxonomy" id="1759528"/>
    <lineage>
        <taxon>Bacteria</taxon>
        <taxon>Bacillati</taxon>
        <taxon>Cyanobacteriota</taxon>
        <taxon>Cyanophyceae</taxon>
        <taxon>Oscillatoriophycideae</taxon>
        <taxon>Oscillatoriales</taxon>
        <taxon>Oscillatoriaceae</taxon>
        <taxon>Phormidium</taxon>
    </lineage>
</organism>
<dbReference type="Proteomes" id="UP000664844">
    <property type="component" value="Unassembled WGS sequence"/>
</dbReference>
<dbReference type="EMBL" id="JAFLQW010000577">
    <property type="protein sequence ID" value="MBO0351693.1"/>
    <property type="molecule type" value="Genomic_DNA"/>
</dbReference>
<dbReference type="RefSeq" id="WP_207090126.1">
    <property type="nucleotide sequence ID" value="NZ_JAFLQW010000577.1"/>
</dbReference>
<evidence type="ECO:0000313" key="2">
    <source>
        <dbReference type="EMBL" id="MBO0351693.1"/>
    </source>
</evidence>
<accession>A0ABS3FX29</accession>
<evidence type="ECO:0000256" key="1">
    <source>
        <dbReference type="SAM" id="MobiDB-lite"/>
    </source>
</evidence>
<comment type="caution">
    <text evidence="2">The sequence shown here is derived from an EMBL/GenBank/DDBJ whole genome shotgun (WGS) entry which is preliminary data.</text>
</comment>